<evidence type="ECO:0000313" key="3">
    <source>
        <dbReference type="Proteomes" id="UP000182987"/>
    </source>
</evidence>
<reference evidence="3" key="1">
    <citation type="submission" date="2016-09" db="EMBL/GenBank/DDBJ databases">
        <authorList>
            <person name="Lysoe E."/>
        </authorList>
    </citation>
    <scope>NUCLEOTIDE SEQUENCE [LARGE SCALE GENOMIC DNA]</scope>
    <source>
        <strain evidence="3">LJ96T</strain>
    </source>
</reference>
<feature type="signal peptide" evidence="1">
    <location>
        <begin position="1"/>
        <end position="19"/>
    </location>
</feature>
<keyword evidence="3" id="KW-1185">Reference proteome</keyword>
<proteinExistence type="predicted"/>
<keyword evidence="1" id="KW-0732">Signal</keyword>
<accession>A0A1L3EVD4</accession>
<dbReference type="AlphaFoldDB" id="A0A1L3EVD4"/>
<dbReference type="Proteomes" id="UP000182987">
    <property type="component" value="Chromosome"/>
</dbReference>
<sequence length="150" mass="15883">MKVRHLFVASLLLTVAAHAAEQAPVAGPAPAVKALEFNDCMRTDRITDWKVVDDRTLLVATGPDHFVVKTNVDCPRMGLGGGVRFKTAESNKAIGGFRICGTPTEKVDRINNDPPCSIESVQTLDKATYQAMSKNAKLSGSGAGTSGSKP</sequence>
<dbReference type="Pfam" id="PF20101">
    <property type="entry name" value="DUF6491"/>
    <property type="match status" value="1"/>
</dbReference>
<protein>
    <submittedName>
        <fullName evidence="2">Uncharacterized protein</fullName>
    </submittedName>
</protein>
<dbReference type="KEGG" id="lrz:BJI69_14675"/>
<evidence type="ECO:0000313" key="2">
    <source>
        <dbReference type="EMBL" id="APG05015.1"/>
    </source>
</evidence>
<dbReference type="EMBL" id="CP017480">
    <property type="protein sequence ID" value="APG05015.1"/>
    <property type="molecule type" value="Genomic_DNA"/>
</dbReference>
<dbReference type="InterPro" id="IPR045500">
    <property type="entry name" value="DUF6491"/>
</dbReference>
<feature type="chain" id="PRO_5009853227" evidence="1">
    <location>
        <begin position="20"/>
        <end position="150"/>
    </location>
</feature>
<name>A0A1L3EVD4_9GAMM</name>
<dbReference type="RefSeq" id="WP_052767336.1">
    <property type="nucleotide sequence ID" value="NZ_CP017480.1"/>
</dbReference>
<gene>
    <name evidence="2" type="ORF">BJI69_14675</name>
</gene>
<dbReference type="OrthoDB" id="5954118at2"/>
<evidence type="ECO:0000256" key="1">
    <source>
        <dbReference type="SAM" id="SignalP"/>
    </source>
</evidence>
<organism evidence="2 3">
    <name type="scientific">Luteibacter rhizovicinus DSM 16549</name>
    <dbReference type="NCBI Taxonomy" id="1440763"/>
    <lineage>
        <taxon>Bacteria</taxon>
        <taxon>Pseudomonadati</taxon>
        <taxon>Pseudomonadota</taxon>
        <taxon>Gammaproteobacteria</taxon>
        <taxon>Lysobacterales</taxon>
        <taxon>Rhodanobacteraceae</taxon>
        <taxon>Luteibacter</taxon>
    </lineage>
</organism>
<dbReference type="STRING" id="1440763.BJI69_14675"/>